<evidence type="ECO:0000313" key="4">
    <source>
        <dbReference type="Proteomes" id="UP000464374"/>
    </source>
</evidence>
<gene>
    <name evidence="3" type="ORF">GWP43_12225</name>
</gene>
<dbReference type="AlphaFoldDB" id="A0A6P1Y3I4"/>
<protein>
    <submittedName>
        <fullName evidence="3">Tetratricopeptide repeat protein</fullName>
    </submittedName>
</protein>
<proteinExistence type="predicted"/>
<keyword evidence="2" id="KW-0812">Transmembrane</keyword>
<dbReference type="InterPro" id="IPR011990">
    <property type="entry name" value="TPR-like_helical_dom_sf"/>
</dbReference>
<dbReference type="Gene3D" id="1.25.40.10">
    <property type="entry name" value="Tetratricopeptide repeat domain"/>
    <property type="match status" value="1"/>
</dbReference>
<dbReference type="SMART" id="SM00028">
    <property type="entry name" value="TPR"/>
    <property type="match status" value="2"/>
</dbReference>
<dbReference type="SUPFAM" id="SSF48452">
    <property type="entry name" value="TPR-like"/>
    <property type="match status" value="1"/>
</dbReference>
<dbReference type="PROSITE" id="PS50005">
    <property type="entry name" value="TPR"/>
    <property type="match status" value="1"/>
</dbReference>
<dbReference type="EMBL" id="CP048020">
    <property type="protein sequence ID" value="QHX44085.1"/>
    <property type="molecule type" value="Genomic_DNA"/>
</dbReference>
<evidence type="ECO:0000256" key="1">
    <source>
        <dbReference type="PROSITE-ProRule" id="PRU00339"/>
    </source>
</evidence>
<organism evidence="3 4">
    <name type="scientific">Treponema vincentii</name>
    <dbReference type="NCBI Taxonomy" id="69710"/>
    <lineage>
        <taxon>Bacteria</taxon>
        <taxon>Pseudomonadati</taxon>
        <taxon>Spirochaetota</taxon>
        <taxon>Spirochaetia</taxon>
        <taxon>Spirochaetales</taxon>
        <taxon>Treponemataceae</taxon>
        <taxon>Treponema</taxon>
    </lineage>
</organism>
<feature type="repeat" description="TPR" evidence="1">
    <location>
        <begin position="108"/>
        <end position="141"/>
    </location>
</feature>
<dbReference type="InterPro" id="IPR019734">
    <property type="entry name" value="TPR_rpt"/>
</dbReference>
<evidence type="ECO:0000256" key="2">
    <source>
        <dbReference type="SAM" id="Phobius"/>
    </source>
</evidence>
<dbReference type="Pfam" id="PF13181">
    <property type="entry name" value="TPR_8"/>
    <property type="match status" value="1"/>
</dbReference>
<reference evidence="3 4" key="1">
    <citation type="submission" date="2020-01" db="EMBL/GenBank/DDBJ databases">
        <title>Complete genome sequence of a human oral phylogroup 1 Treponema sp. strain ATCC 700766, originally isolated from periodontitis dental plaque.</title>
        <authorList>
            <person name="Chan Y."/>
            <person name="Huo Y.-B."/>
            <person name="Yu X.-L."/>
            <person name="Zeng H."/>
            <person name="Leung W.-K."/>
            <person name="Watt R.M."/>
        </authorList>
    </citation>
    <scope>NUCLEOTIDE SEQUENCE [LARGE SCALE GENOMIC DNA]</scope>
    <source>
        <strain evidence="3 4">OMZ 804</strain>
    </source>
</reference>
<accession>A0A6P1Y3I4</accession>
<feature type="transmembrane region" description="Helical" evidence="2">
    <location>
        <begin position="9"/>
        <end position="26"/>
    </location>
</feature>
<dbReference type="RefSeq" id="WP_162664382.1">
    <property type="nucleotide sequence ID" value="NZ_CP048020.1"/>
</dbReference>
<dbReference type="Proteomes" id="UP000464374">
    <property type="component" value="Chromosome"/>
</dbReference>
<evidence type="ECO:0000313" key="3">
    <source>
        <dbReference type="EMBL" id="QHX44085.1"/>
    </source>
</evidence>
<name>A0A6P1Y3I4_9SPIR</name>
<dbReference type="KEGG" id="trz:GWP43_12225"/>
<keyword evidence="2" id="KW-1133">Transmembrane helix</keyword>
<feature type="transmembrane region" description="Helical" evidence="2">
    <location>
        <begin position="38"/>
        <end position="56"/>
    </location>
</feature>
<keyword evidence="2" id="KW-0472">Membrane</keyword>
<keyword evidence="1" id="KW-0802">TPR repeat</keyword>
<sequence length="196" mass="23210">MNRTLCLKILYGVILISLATIVYWSISNTNKDYRLVTSLFIGLLLLIPGRISQYFYQDFYTGRKYMNKNDLDKALYHFLQFERCIEEKPWKKTILWMTWSVYTIDILAMVKHNISCIYINKKQYEEAEKYIKEALNIDNKYPLPYLNRSIINMANGKKEECINNIEKSIKLGMNNSKVDKIIKNMQSVYANIQSIE</sequence>